<dbReference type="Proteomes" id="UP000015102">
    <property type="component" value="Unassembled WGS sequence"/>
</dbReference>
<evidence type="ECO:0000313" key="2">
    <source>
        <dbReference type="EnsemblMetazoa" id="MESCA001170-PA"/>
    </source>
</evidence>
<sequence length="82" mass="8976">MDSHNLILSDDISSLDSSNSQNSNKYYQIDPFINYREESNDTSSSQHLLSPSTLSKSPDAASSLPSLCSPNSLSQDELAFMT</sequence>
<proteinExistence type="predicted"/>
<keyword evidence="3" id="KW-1185">Reference proteome</keyword>
<organism evidence="2 3">
    <name type="scientific">Megaselia scalaris</name>
    <name type="common">Humpbacked fly</name>
    <name type="synonym">Phora scalaris</name>
    <dbReference type="NCBI Taxonomy" id="36166"/>
    <lineage>
        <taxon>Eukaryota</taxon>
        <taxon>Metazoa</taxon>
        <taxon>Ecdysozoa</taxon>
        <taxon>Arthropoda</taxon>
        <taxon>Hexapoda</taxon>
        <taxon>Insecta</taxon>
        <taxon>Pterygota</taxon>
        <taxon>Neoptera</taxon>
        <taxon>Endopterygota</taxon>
        <taxon>Diptera</taxon>
        <taxon>Brachycera</taxon>
        <taxon>Muscomorpha</taxon>
        <taxon>Platypezoidea</taxon>
        <taxon>Phoridae</taxon>
        <taxon>Megaseliini</taxon>
        <taxon>Megaselia</taxon>
    </lineage>
</organism>
<feature type="compositionally biased region" description="Polar residues" evidence="1">
    <location>
        <begin position="41"/>
        <end position="53"/>
    </location>
</feature>
<feature type="compositionally biased region" description="Low complexity" evidence="1">
    <location>
        <begin position="54"/>
        <end position="74"/>
    </location>
</feature>
<reference evidence="3" key="1">
    <citation type="submission" date="2013-02" db="EMBL/GenBank/DDBJ databases">
        <authorList>
            <person name="Hughes D."/>
        </authorList>
    </citation>
    <scope>NUCLEOTIDE SEQUENCE</scope>
    <source>
        <strain>Durham</strain>
        <strain evidence="3">NC isolate 2 -- Noor lab</strain>
    </source>
</reference>
<dbReference type="EMBL" id="CAQQ02055437">
    <property type="status" value="NOT_ANNOTATED_CDS"/>
    <property type="molecule type" value="Genomic_DNA"/>
</dbReference>
<dbReference type="AlphaFoldDB" id="T1GCZ5"/>
<name>T1GCZ5_MEGSC</name>
<dbReference type="HOGENOM" id="CLU_2564993_0_0_1"/>
<feature type="region of interest" description="Disordered" evidence="1">
    <location>
        <begin position="1"/>
        <end position="24"/>
    </location>
</feature>
<evidence type="ECO:0000313" key="3">
    <source>
        <dbReference type="Proteomes" id="UP000015102"/>
    </source>
</evidence>
<dbReference type="STRING" id="36166.T1GCZ5"/>
<dbReference type="EnsemblMetazoa" id="MESCA001170-RA">
    <property type="protein sequence ID" value="MESCA001170-PA"/>
    <property type="gene ID" value="MESCA001170"/>
</dbReference>
<evidence type="ECO:0000256" key="1">
    <source>
        <dbReference type="SAM" id="MobiDB-lite"/>
    </source>
</evidence>
<accession>T1GCZ5</accession>
<feature type="region of interest" description="Disordered" evidence="1">
    <location>
        <begin position="37"/>
        <end position="82"/>
    </location>
</feature>
<protein>
    <submittedName>
        <fullName evidence="2">Uncharacterized protein</fullName>
    </submittedName>
</protein>
<reference evidence="2" key="2">
    <citation type="submission" date="2015-06" db="UniProtKB">
        <authorList>
            <consortium name="EnsemblMetazoa"/>
        </authorList>
    </citation>
    <scope>IDENTIFICATION</scope>
</reference>